<accession>E8V436</accession>
<evidence type="ECO:0000256" key="1">
    <source>
        <dbReference type="SAM" id="MobiDB-lite"/>
    </source>
</evidence>
<evidence type="ECO:0000313" key="3">
    <source>
        <dbReference type="Proteomes" id="UP000006844"/>
    </source>
</evidence>
<dbReference type="STRING" id="401053.AciPR4_1720"/>
<gene>
    <name evidence="2" type="ordered locus">AciPR4_1720</name>
</gene>
<dbReference type="KEGG" id="tsa:AciPR4_1720"/>
<evidence type="ECO:0000313" key="2">
    <source>
        <dbReference type="EMBL" id="ADV82527.1"/>
    </source>
</evidence>
<dbReference type="OrthoDB" id="7484843at2"/>
<protein>
    <recommendedName>
        <fullName evidence="4">Pyrrolo-quinoline quinone repeat-containing protein</fullName>
    </recommendedName>
</protein>
<dbReference type="Proteomes" id="UP000006844">
    <property type="component" value="Chromosome"/>
</dbReference>
<dbReference type="EMBL" id="CP002467">
    <property type="protein sequence ID" value="ADV82527.1"/>
    <property type="molecule type" value="Genomic_DNA"/>
</dbReference>
<dbReference type="HOGENOM" id="CLU_423312_0_0_0"/>
<name>E8V436_TERSS</name>
<dbReference type="InterPro" id="IPR011047">
    <property type="entry name" value="Quinoprotein_ADH-like_sf"/>
</dbReference>
<dbReference type="SUPFAM" id="SSF50998">
    <property type="entry name" value="Quinoprotein alcohol dehydrogenase-like"/>
    <property type="match status" value="1"/>
</dbReference>
<proteinExistence type="predicted"/>
<keyword evidence="3" id="KW-1185">Reference proteome</keyword>
<sequence length="647" mass="68787">MNRRRFLQLTAAITVTRSLPTCAQQAGTVAPILTRGYDNARSGANLHETVLTRASVAQSGIRKLFTIPVWGDARGTECQPLLLPQVRIAADNSVHDVLLLPNMANNVRAVDAATGAAIWDLFLGRPVDGSGAIDMHLINQHWGVLSTGVIDPETKRLYCVPWISADGTPQQAVHFMAVIDIAKGQLVCPLVTLAGLKDGTQTYSSSMRKQRSSLVLTNVGGRKTVFFASGTVLETTNGASGYVFAFDCGSNQFTATLATSQGRGAGIWMGGQGLAADASGFLYAATGNGSFNGTNDFGEAVIKIQYQPPAGTAKGWMKVADWWSPYSDAGRTGQNPQLSSPTVVPSNKMSGMSAPSAEMATPVGGGMAMPLKGAHVVKTTDEQGRAVQLVYPKDARQNAAWSDEDFGSAGGTLIEDYHVYLAGGKDGITYPVRTTAMGKTKPADFANTKANCAKLAAPAVWATASPGRNIDSCPKDVTDLNFFPNGRTRHMHSTPVQYWHPTLGLILFVGGENSAVHAWEMSSSGKMTYLAEGAELASENVTNSPGGMAGSFMTLSSNNNQKGTALLWCLQPWGDANSTVTAGRLIVYDPDPLNYVTLPNGSKRIPSLWRSQDWNINFTDPKFNVPVVSGGKVYVPNYSGSVDVYGE</sequence>
<feature type="compositionally biased region" description="Polar residues" evidence="1">
    <location>
        <begin position="332"/>
        <end position="350"/>
    </location>
</feature>
<dbReference type="eggNOG" id="COG1520">
    <property type="taxonomic scope" value="Bacteria"/>
</dbReference>
<organism evidence="2 3">
    <name type="scientific">Terriglobus saanensis (strain ATCC BAA-1853 / DSM 23119 / SP1PR4)</name>
    <dbReference type="NCBI Taxonomy" id="401053"/>
    <lineage>
        <taxon>Bacteria</taxon>
        <taxon>Pseudomonadati</taxon>
        <taxon>Acidobacteriota</taxon>
        <taxon>Terriglobia</taxon>
        <taxon>Terriglobales</taxon>
        <taxon>Acidobacteriaceae</taxon>
        <taxon>Terriglobus</taxon>
    </lineage>
</organism>
<dbReference type="AlphaFoldDB" id="E8V436"/>
<reference evidence="2 3" key="1">
    <citation type="journal article" date="2012" name="Stand. Genomic Sci.">
        <title>Complete genome sequence of Terriglobus saanensis type strain SP1PR4(T), an Acidobacteria from tundra soil.</title>
        <authorList>
            <person name="Rawat S.R."/>
            <person name="Mannisto M.K."/>
            <person name="Starovoytov V."/>
            <person name="Goodwin L."/>
            <person name="Nolan M."/>
            <person name="Hauser L."/>
            <person name="Land M."/>
            <person name="Davenport K.W."/>
            <person name="Woyke T."/>
            <person name="Haggblom M.M."/>
        </authorList>
    </citation>
    <scope>NUCLEOTIDE SEQUENCE</scope>
    <source>
        <strain evidence="3">ATCC BAA-1853 / DSM 23119 / SP1PR4</strain>
    </source>
</reference>
<feature type="region of interest" description="Disordered" evidence="1">
    <location>
        <begin position="330"/>
        <end position="357"/>
    </location>
</feature>
<dbReference type="RefSeq" id="WP_013568260.1">
    <property type="nucleotide sequence ID" value="NC_014963.1"/>
</dbReference>
<evidence type="ECO:0008006" key="4">
    <source>
        <dbReference type="Google" id="ProtNLM"/>
    </source>
</evidence>